<organism evidence="1 2">
    <name type="scientific">Streptomyces ferrugineus</name>
    <dbReference type="NCBI Taxonomy" id="1413221"/>
    <lineage>
        <taxon>Bacteria</taxon>
        <taxon>Bacillati</taxon>
        <taxon>Actinomycetota</taxon>
        <taxon>Actinomycetes</taxon>
        <taxon>Kitasatosporales</taxon>
        <taxon>Streptomycetaceae</taxon>
        <taxon>Streptomyces</taxon>
    </lineage>
</organism>
<dbReference type="EMBL" id="CP063373">
    <property type="protein sequence ID" value="QOV38094.1"/>
    <property type="molecule type" value="Genomic_DNA"/>
</dbReference>
<gene>
    <name evidence="1" type="ORF">IM697_06770</name>
</gene>
<evidence type="ECO:0000313" key="2">
    <source>
        <dbReference type="Proteomes" id="UP000594205"/>
    </source>
</evidence>
<dbReference type="RefSeq" id="WP_194045642.1">
    <property type="nucleotide sequence ID" value="NZ_CP063373.1"/>
</dbReference>
<keyword evidence="2" id="KW-1185">Reference proteome</keyword>
<protein>
    <submittedName>
        <fullName evidence="1">Uncharacterized protein</fullName>
    </submittedName>
</protein>
<dbReference type="AlphaFoldDB" id="A0A7M2SPB5"/>
<evidence type="ECO:0000313" key="1">
    <source>
        <dbReference type="EMBL" id="QOV38094.1"/>
    </source>
</evidence>
<reference evidence="1 2" key="1">
    <citation type="submission" date="2020-10" db="EMBL/GenBank/DDBJ databases">
        <title>Streptomyces ferrugineus complate genome analysis.</title>
        <authorList>
            <person name="Anwar N."/>
        </authorList>
    </citation>
    <scope>NUCLEOTIDE SEQUENCE [LARGE SCALE GENOMIC DNA]</scope>
    <source>
        <strain evidence="1 2">CCTCC AA2014009</strain>
    </source>
</reference>
<name>A0A7M2SPB5_9ACTN</name>
<dbReference type="Proteomes" id="UP000594205">
    <property type="component" value="Chromosome"/>
</dbReference>
<dbReference type="KEGG" id="sfeu:IM697_06770"/>
<proteinExistence type="predicted"/>
<sequence>MNEQDSESLDSLRESSVFELAVKTAESKAEVLEMIREHDLSEEAFSNRFPVLAKVAQGLPDVPDETAPPA</sequence>
<accession>A0A7M2SPB5</accession>